<reference evidence="2" key="1">
    <citation type="journal article" date="2021" name="Proc. Natl. Acad. Sci. U.S.A.">
        <title>A Catalog of Tens of Thousands of Viruses from Human Metagenomes Reveals Hidden Associations with Chronic Diseases.</title>
        <authorList>
            <person name="Tisza M.J."/>
            <person name="Buck C.B."/>
        </authorList>
    </citation>
    <scope>NUCLEOTIDE SEQUENCE</scope>
    <source>
        <strain evidence="2">CtkvU4</strain>
    </source>
</reference>
<keyword evidence="1" id="KW-0812">Transmembrane</keyword>
<organism evidence="2">
    <name type="scientific">Caudovirales sp. ctkvU4</name>
    <dbReference type="NCBI Taxonomy" id="2826783"/>
    <lineage>
        <taxon>Viruses</taxon>
        <taxon>Duplodnaviria</taxon>
        <taxon>Heunggongvirae</taxon>
        <taxon>Uroviricota</taxon>
        <taxon>Caudoviricetes</taxon>
    </lineage>
</organism>
<evidence type="ECO:0000313" key="2">
    <source>
        <dbReference type="EMBL" id="DAE21274.1"/>
    </source>
</evidence>
<keyword evidence="1" id="KW-1133">Transmembrane helix</keyword>
<accession>A0A8S5QQJ2</accession>
<keyword evidence="1" id="KW-0472">Membrane</keyword>
<protein>
    <submittedName>
        <fullName evidence="2">Uncharacterized protein</fullName>
    </submittedName>
</protein>
<proteinExistence type="predicted"/>
<evidence type="ECO:0000256" key="1">
    <source>
        <dbReference type="SAM" id="Phobius"/>
    </source>
</evidence>
<name>A0A8S5QQJ2_9CAUD</name>
<feature type="transmembrane region" description="Helical" evidence="1">
    <location>
        <begin position="67"/>
        <end position="83"/>
    </location>
</feature>
<sequence>MSCYNRYDKAFLPSFACWVEFVDWTVRSCRSGRSFYFENYLKELENYLKGLVFLPGKYIKLVIHMKQVFYTFAVIFQVLWNFLCN</sequence>
<dbReference type="EMBL" id="BK015710">
    <property type="protein sequence ID" value="DAE21274.1"/>
    <property type="molecule type" value="Genomic_DNA"/>
</dbReference>